<keyword evidence="1" id="KW-0812">Transmembrane</keyword>
<dbReference type="EMBL" id="JAQIZT010000006">
    <property type="protein sequence ID" value="KAJ6995475.1"/>
    <property type="molecule type" value="Genomic_DNA"/>
</dbReference>
<feature type="transmembrane region" description="Helical" evidence="1">
    <location>
        <begin position="44"/>
        <end position="64"/>
    </location>
</feature>
<keyword evidence="1" id="KW-0472">Membrane</keyword>
<keyword evidence="1" id="KW-1133">Transmembrane helix</keyword>
<reference evidence="3" key="1">
    <citation type="journal article" date="2023" name="Mol. Ecol. Resour.">
        <title>Chromosome-level genome assembly of a triploid poplar Populus alba 'Berolinensis'.</title>
        <authorList>
            <person name="Chen S."/>
            <person name="Yu Y."/>
            <person name="Wang X."/>
            <person name="Wang S."/>
            <person name="Zhang T."/>
            <person name="Zhou Y."/>
            <person name="He R."/>
            <person name="Meng N."/>
            <person name="Wang Y."/>
            <person name="Liu W."/>
            <person name="Liu Z."/>
            <person name="Liu J."/>
            <person name="Guo Q."/>
            <person name="Huang H."/>
            <person name="Sederoff R.R."/>
            <person name="Wang G."/>
            <person name="Qu G."/>
            <person name="Chen S."/>
        </authorList>
    </citation>
    <scope>NUCLEOTIDE SEQUENCE</scope>
    <source>
        <strain evidence="3">SC-2020</strain>
    </source>
</reference>
<comment type="caution">
    <text evidence="3">The sequence shown here is derived from an EMBL/GenBank/DDBJ whole genome shotgun (WGS) entry which is preliminary data.</text>
</comment>
<evidence type="ECO:0000256" key="1">
    <source>
        <dbReference type="SAM" id="Phobius"/>
    </source>
</evidence>
<evidence type="ECO:0000313" key="4">
    <source>
        <dbReference type="Proteomes" id="UP001164929"/>
    </source>
</evidence>
<name>A0AAD6QRS2_9ROSI</name>
<accession>A0AAD6QRS2</accession>
<dbReference type="EMBL" id="JAQIZT010000006">
    <property type="protein sequence ID" value="KAJ6995483.1"/>
    <property type="molecule type" value="Genomic_DNA"/>
</dbReference>
<evidence type="ECO:0000313" key="3">
    <source>
        <dbReference type="EMBL" id="KAJ6995483.1"/>
    </source>
</evidence>
<gene>
    <name evidence="2" type="ORF">NC653_018061</name>
    <name evidence="3" type="ORF">NC653_018068</name>
</gene>
<organism evidence="3 4">
    <name type="scientific">Populus alba x Populus x berolinensis</name>
    <dbReference type="NCBI Taxonomy" id="444605"/>
    <lineage>
        <taxon>Eukaryota</taxon>
        <taxon>Viridiplantae</taxon>
        <taxon>Streptophyta</taxon>
        <taxon>Embryophyta</taxon>
        <taxon>Tracheophyta</taxon>
        <taxon>Spermatophyta</taxon>
        <taxon>Magnoliopsida</taxon>
        <taxon>eudicotyledons</taxon>
        <taxon>Gunneridae</taxon>
        <taxon>Pentapetalae</taxon>
        <taxon>rosids</taxon>
        <taxon>fabids</taxon>
        <taxon>Malpighiales</taxon>
        <taxon>Salicaceae</taxon>
        <taxon>Saliceae</taxon>
        <taxon>Populus</taxon>
    </lineage>
</organism>
<sequence length="81" mass="9035">MLFLLLFTFPLVLSFLLLSLGATFAYVCFPLFFLVSPYMLCSSMRILCFLLSFPLLCSTVFFLCPPSVSTSVSFSSSFGFP</sequence>
<dbReference type="AlphaFoldDB" id="A0AAD6QRS2"/>
<protein>
    <submittedName>
        <fullName evidence="3">Uncharacterized protein</fullName>
    </submittedName>
</protein>
<evidence type="ECO:0000313" key="2">
    <source>
        <dbReference type="EMBL" id="KAJ6995475.1"/>
    </source>
</evidence>
<keyword evidence="4" id="KW-1185">Reference proteome</keyword>
<proteinExistence type="predicted"/>
<dbReference type="Proteomes" id="UP001164929">
    <property type="component" value="Chromosome 6"/>
</dbReference>